<organism evidence="3 4">
    <name type="scientific">Candidatus Yanofskybacteria bacterium RIFCSPLOWO2_01_FULL_43_22</name>
    <dbReference type="NCBI Taxonomy" id="1802695"/>
    <lineage>
        <taxon>Bacteria</taxon>
        <taxon>Candidatus Yanofskyibacteriota</taxon>
    </lineage>
</organism>
<dbReference type="InterPro" id="IPR028098">
    <property type="entry name" value="Glyco_trans_4-like_N"/>
</dbReference>
<protein>
    <recommendedName>
        <fullName evidence="5">Glycosyltransferase subfamily 4-like N-terminal domain-containing protein</fullName>
    </recommendedName>
</protein>
<dbReference type="Pfam" id="PF00534">
    <property type="entry name" value="Glycos_transf_1"/>
    <property type="match status" value="1"/>
</dbReference>
<evidence type="ECO:0000313" key="4">
    <source>
        <dbReference type="Proteomes" id="UP000178911"/>
    </source>
</evidence>
<feature type="domain" description="Glycosyltransferase subfamily 4-like N-terminal" evidence="2">
    <location>
        <begin position="27"/>
        <end position="183"/>
    </location>
</feature>
<accession>A0A1F8GIX6</accession>
<dbReference type="SUPFAM" id="SSF53756">
    <property type="entry name" value="UDP-Glycosyltransferase/glycogen phosphorylase"/>
    <property type="match status" value="1"/>
</dbReference>
<dbReference type="Proteomes" id="UP000178911">
    <property type="component" value="Unassembled WGS sequence"/>
</dbReference>
<name>A0A1F8GIX6_9BACT</name>
<dbReference type="STRING" id="1802695.A3A13_01185"/>
<evidence type="ECO:0000313" key="3">
    <source>
        <dbReference type="EMBL" id="OGN24668.1"/>
    </source>
</evidence>
<comment type="caution">
    <text evidence="3">The sequence shown here is derived from an EMBL/GenBank/DDBJ whole genome shotgun (WGS) entry which is preliminary data.</text>
</comment>
<dbReference type="Gene3D" id="3.40.50.2000">
    <property type="entry name" value="Glycogen Phosphorylase B"/>
    <property type="match status" value="2"/>
</dbReference>
<dbReference type="PANTHER" id="PTHR12526:SF630">
    <property type="entry name" value="GLYCOSYLTRANSFERASE"/>
    <property type="match status" value="1"/>
</dbReference>
<dbReference type="AlphaFoldDB" id="A0A1F8GIX6"/>
<sequence>MARLLMITGLGSAVDLASGKKGAFYNTLEEFHKYWNRVDIICPRVKREKLKVKSLFGNVFIHVSPWPLVFHPFWFLKKGLEIYKEQKFDLMTVQDFPPFYNGIGARLLWSRIKVPYILEFHHISGYPKAANFKEKIYANEFIWKLYWNIFGSKAKAVRVVNQKQTLGFLEKAGIPKEKIVYIPSMYIDLDTFKPLGLPKEYDIIFVGRLEPNKGVNLLMEAAGKLKSQIINFKMLVVGDGKLKTDCKLKVENWKLQNNVLLWGRAKDSEEIVELMNKSKILVMPSYNEGGPRVVLEAMACGVPVLATNVGLMPDFVGHNSAPGFADKNAVKIIDWDSEDIAKKARELLENESEINRLSRAGLEVARQFEKKEMIKNYADTLKRLLN</sequence>
<dbReference type="EMBL" id="MGKJ01000010">
    <property type="protein sequence ID" value="OGN24668.1"/>
    <property type="molecule type" value="Genomic_DNA"/>
</dbReference>
<evidence type="ECO:0008006" key="5">
    <source>
        <dbReference type="Google" id="ProtNLM"/>
    </source>
</evidence>
<feature type="domain" description="Glycosyl transferase family 1" evidence="1">
    <location>
        <begin position="194"/>
        <end position="361"/>
    </location>
</feature>
<reference evidence="3 4" key="1">
    <citation type="journal article" date="2016" name="Nat. Commun.">
        <title>Thousands of microbial genomes shed light on interconnected biogeochemical processes in an aquifer system.</title>
        <authorList>
            <person name="Anantharaman K."/>
            <person name="Brown C.T."/>
            <person name="Hug L.A."/>
            <person name="Sharon I."/>
            <person name="Castelle C.J."/>
            <person name="Probst A.J."/>
            <person name="Thomas B.C."/>
            <person name="Singh A."/>
            <person name="Wilkins M.J."/>
            <person name="Karaoz U."/>
            <person name="Brodie E.L."/>
            <person name="Williams K.H."/>
            <person name="Hubbard S.S."/>
            <person name="Banfield J.F."/>
        </authorList>
    </citation>
    <scope>NUCLEOTIDE SEQUENCE [LARGE SCALE GENOMIC DNA]</scope>
</reference>
<gene>
    <name evidence="3" type="ORF">A3A13_01185</name>
</gene>
<evidence type="ECO:0000259" key="1">
    <source>
        <dbReference type="Pfam" id="PF00534"/>
    </source>
</evidence>
<dbReference type="Pfam" id="PF13439">
    <property type="entry name" value="Glyco_transf_4"/>
    <property type="match status" value="1"/>
</dbReference>
<dbReference type="InterPro" id="IPR001296">
    <property type="entry name" value="Glyco_trans_1"/>
</dbReference>
<proteinExistence type="predicted"/>
<evidence type="ECO:0000259" key="2">
    <source>
        <dbReference type="Pfam" id="PF13439"/>
    </source>
</evidence>
<dbReference type="GO" id="GO:0016757">
    <property type="term" value="F:glycosyltransferase activity"/>
    <property type="evidence" value="ECO:0007669"/>
    <property type="project" value="InterPro"/>
</dbReference>
<dbReference type="CDD" id="cd03801">
    <property type="entry name" value="GT4_PimA-like"/>
    <property type="match status" value="1"/>
</dbReference>
<dbReference type="PANTHER" id="PTHR12526">
    <property type="entry name" value="GLYCOSYLTRANSFERASE"/>
    <property type="match status" value="1"/>
</dbReference>